<feature type="region of interest" description="Disordered" evidence="7">
    <location>
        <begin position="211"/>
        <end position="241"/>
    </location>
</feature>
<evidence type="ECO:0000313" key="12">
    <source>
        <dbReference type="Proteomes" id="UP000823485"/>
    </source>
</evidence>
<dbReference type="InterPro" id="IPR018392">
    <property type="entry name" value="LysM"/>
</dbReference>
<reference evidence="11 12" key="1">
    <citation type="submission" date="2021-01" db="EMBL/GenBank/DDBJ databases">
        <title>Genomic Encyclopedia of Type Strains, Phase IV (KMG-IV): sequencing the most valuable type-strain genomes for metagenomic binning, comparative biology and taxonomic classification.</title>
        <authorList>
            <person name="Goeker M."/>
        </authorList>
    </citation>
    <scope>NUCLEOTIDE SEQUENCE [LARGE SCALE GENOMIC DNA]</scope>
    <source>
        <strain evidence="11 12">DSM 105453</strain>
    </source>
</reference>
<dbReference type="InterPro" id="IPR038765">
    <property type="entry name" value="Papain-like_cys_pep_sf"/>
</dbReference>
<dbReference type="PROSITE" id="PS51782">
    <property type="entry name" value="LYSM"/>
    <property type="match status" value="3"/>
</dbReference>
<organism evidence="11 12">
    <name type="scientific">Siminovitchia thermophila</name>
    <dbReference type="NCBI Taxonomy" id="1245522"/>
    <lineage>
        <taxon>Bacteria</taxon>
        <taxon>Bacillati</taxon>
        <taxon>Bacillota</taxon>
        <taxon>Bacilli</taxon>
        <taxon>Bacillales</taxon>
        <taxon>Bacillaceae</taxon>
        <taxon>Siminovitchia</taxon>
    </lineage>
</organism>
<evidence type="ECO:0000313" key="11">
    <source>
        <dbReference type="EMBL" id="MBM7714517.1"/>
    </source>
</evidence>
<keyword evidence="3 8" id="KW-0732">Signal</keyword>
<accession>A0ABS2R4D1</accession>
<dbReference type="InterPro" id="IPR000064">
    <property type="entry name" value="NLP_P60_dom"/>
</dbReference>
<feature type="domain" description="LysM" evidence="9">
    <location>
        <begin position="25"/>
        <end position="68"/>
    </location>
</feature>
<dbReference type="PROSITE" id="PS51935">
    <property type="entry name" value="NLPC_P60"/>
    <property type="match status" value="1"/>
</dbReference>
<dbReference type="Proteomes" id="UP000823485">
    <property type="component" value="Unassembled WGS sequence"/>
</dbReference>
<dbReference type="InterPro" id="IPR036779">
    <property type="entry name" value="LysM_dom_sf"/>
</dbReference>
<evidence type="ECO:0000259" key="10">
    <source>
        <dbReference type="PROSITE" id="PS51935"/>
    </source>
</evidence>
<keyword evidence="5 11" id="KW-0378">Hydrolase</keyword>
<dbReference type="PANTHER" id="PTHR47053">
    <property type="entry name" value="MUREIN DD-ENDOPEPTIDASE MEPH-RELATED"/>
    <property type="match status" value="1"/>
</dbReference>
<evidence type="ECO:0000256" key="1">
    <source>
        <dbReference type="ARBA" id="ARBA00007074"/>
    </source>
</evidence>
<evidence type="ECO:0000256" key="3">
    <source>
        <dbReference type="ARBA" id="ARBA00022729"/>
    </source>
</evidence>
<dbReference type="GO" id="GO:0016787">
    <property type="term" value="F:hydrolase activity"/>
    <property type="evidence" value="ECO:0007669"/>
    <property type="project" value="UniProtKB-KW"/>
</dbReference>
<evidence type="ECO:0000256" key="7">
    <source>
        <dbReference type="SAM" id="MobiDB-lite"/>
    </source>
</evidence>
<feature type="region of interest" description="Disordered" evidence="7">
    <location>
        <begin position="73"/>
        <end position="97"/>
    </location>
</feature>
<name>A0ABS2R4D1_9BACI</name>
<dbReference type="SMART" id="SM00257">
    <property type="entry name" value="LysM"/>
    <property type="match status" value="3"/>
</dbReference>
<dbReference type="EC" id="3.4.-.-" evidence="11"/>
<dbReference type="SUPFAM" id="SSF54001">
    <property type="entry name" value="Cysteine proteinases"/>
    <property type="match status" value="1"/>
</dbReference>
<proteinExistence type="inferred from homology"/>
<protein>
    <submittedName>
        <fullName evidence="11">Peptidoglycan endopeptidase LytE</fullName>
        <ecNumber evidence="11">3.4.-.-</ecNumber>
    </submittedName>
</protein>
<feature type="domain" description="NlpC/P60" evidence="10">
    <location>
        <begin position="237"/>
        <end position="357"/>
    </location>
</feature>
<dbReference type="Gene3D" id="3.10.350.10">
    <property type="entry name" value="LysM domain"/>
    <property type="match status" value="3"/>
</dbReference>
<feature type="region of interest" description="Disordered" evidence="7">
    <location>
        <begin position="142"/>
        <end position="167"/>
    </location>
</feature>
<comment type="caution">
    <text evidence="11">The sequence shown here is derived from an EMBL/GenBank/DDBJ whole genome shotgun (WGS) entry which is preliminary data.</text>
</comment>
<dbReference type="CDD" id="cd00118">
    <property type="entry name" value="LysM"/>
    <property type="match status" value="3"/>
</dbReference>
<feature type="signal peptide" evidence="8">
    <location>
        <begin position="1"/>
        <end position="24"/>
    </location>
</feature>
<evidence type="ECO:0000256" key="8">
    <source>
        <dbReference type="SAM" id="SignalP"/>
    </source>
</evidence>
<dbReference type="Gene3D" id="3.90.1720.10">
    <property type="entry name" value="endopeptidase domain like (from Nostoc punctiforme)"/>
    <property type="match status" value="1"/>
</dbReference>
<evidence type="ECO:0000259" key="9">
    <source>
        <dbReference type="PROSITE" id="PS51782"/>
    </source>
</evidence>
<feature type="chain" id="PRO_5047407729" evidence="8">
    <location>
        <begin position="25"/>
        <end position="357"/>
    </location>
</feature>
<keyword evidence="4" id="KW-0677">Repeat</keyword>
<sequence length="357" mass="37348">MRKKLVGAATVAIMATTFAGKASASSYEVKPGDSLWKIANQFKTSVSRLKEINKLNTDIIFPKQVLKIDATSTSNQSAAPAARPSSSSTGSSSGSSATYTVKSGDYLIKIANMHNTSVAQLKSLNGLSSDLIRVGQVLKVSGSASGSPAQNSPAPTPAPSSGSGNSGGTYKIVAGDTLSKVAARYGTTVNRLKQINGLRSDLIFAGQTLKVSGGTSPGSSQPPQQASPAPTKPQPVKQTGSGVIDTAKSLVGTKYAWGGSSPAGFDCSGFIHYVFKQSGKSISRTSAEGYYNRSYFINNPQPGDLVFFKNTYKSGISHLGIYIGGGQFVHAGSNGVEISNVNNSYWKSKFDSYKKFY</sequence>
<dbReference type="InterPro" id="IPR051202">
    <property type="entry name" value="Peptidase_C40"/>
</dbReference>
<evidence type="ECO:0000256" key="5">
    <source>
        <dbReference type="ARBA" id="ARBA00022801"/>
    </source>
</evidence>
<evidence type="ECO:0000256" key="6">
    <source>
        <dbReference type="ARBA" id="ARBA00022807"/>
    </source>
</evidence>
<comment type="similarity">
    <text evidence="1">Belongs to the peptidase C40 family.</text>
</comment>
<feature type="domain" description="LysM" evidence="9">
    <location>
        <begin position="97"/>
        <end position="140"/>
    </location>
</feature>
<keyword evidence="2" id="KW-0645">Protease</keyword>
<feature type="compositionally biased region" description="Low complexity" evidence="7">
    <location>
        <begin position="77"/>
        <end position="97"/>
    </location>
</feature>
<evidence type="ECO:0000256" key="4">
    <source>
        <dbReference type="ARBA" id="ARBA00022737"/>
    </source>
</evidence>
<dbReference type="Pfam" id="PF00877">
    <property type="entry name" value="NLPC_P60"/>
    <property type="match status" value="1"/>
</dbReference>
<keyword evidence="12" id="KW-1185">Reference proteome</keyword>
<evidence type="ECO:0000256" key="2">
    <source>
        <dbReference type="ARBA" id="ARBA00022670"/>
    </source>
</evidence>
<dbReference type="Pfam" id="PF01476">
    <property type="entry name" value="LysM"/>
    <property type="match status" value="3"/>
</dbReference>
<keyword evidence="6" id="KW-0788">Thiol protease</keyword>
<dbReference type="RefSeq" id="WP_077109600.1">
    <property type="nucleotide sequence ID" value="NZ_JAFBFH010000007.1"/>
</dbReference>
<dbReference type="SUPFAM" id="SSF54106">
    <property type="entry name" value="LysM domain"/>
    <property type="match status" value="3"/>
</dbReference>
<feature type="domain" description="LysM" evidence="9">
    <location>
        <begin position="168"/>
        <end position="211"/>
    </location>
</feature>
<feature type="compositionally biased region" description="Low complexity" evidence="7">
    <location>
        <begin position="212"/>
        <end position="229"/>
    </location>
</feature>
<dbReference type="PANTHER" id="PTHR47053:SF1">
    <property type="entry name" value="MUREIN DD-ENDOPEPTIDASE MEPH-RELATED"/>
    <property type="match status" value="1"/>
</dbReference>
<gene>
    <name evidence="11" type="ORF">JOC94_001489</name>
</gene>
<dbReference type="EMBL" id="JAFBFH010000007">
    <property type="protein sequence ID" value="MBM7714517.1"/>
    <property type="molecule type" value="Genomic_DNA"/>
</dbReference>